<evidence type="ECO:0000259" key="2">
    <source>
        <dbReference type="Pfam" id="PF03457"/>
    </source>
</evidence>
<dbReference type="Pfam" id="PF03457">
    <property type="entry name" value="HA"/>
    <property type="match status" value="5"/>
</dbReference>
<reference evidence="3 4" key="1">
    <citation type="submission" date="2024-10" db="EMBL/GenBank/DDBJ databases">
        <title>Updated reference genomes for cyclostephanoid diatoms.</title>
        <authorList>
            <person name="Roberts W.R."/>
            <person name="Alverson A.J."/>
        </authorList>
    </citation>
    <scope>NUCLEOTIDE SEQUENCE [LARGE SCALE GENOMIC DNA]</scope>
    <source>
        <strain evidence="3 4">AJA232-27</strain>
    </source>
</reference>
<dbReference type="PANTHER" id="PTHR33418">
    <property type="entry name" value="HELICASE-ASSOCIATED"/>
    <property type="match status" value="1"/>
</dbReference>
<sequence length="835" mass="93197">MATAAATTADSISGIKAIPKTSKTTLTFKSDLRKSQFDSVRPCSGILHATRISSSTLSSREDHAYAWISNYDTIEKASAHLANYGFERSNSEFIPYSSKSNWVTKYPHAFPYVNCDNFGQVTGFPFWSPLASNALDIPPEIAHVAMQPSTAAAMMMMRSGGGGNGGGVRSDMTTKSAAAASSTSGGGNNNHRLPNALLTHNERNQLHKEIYNYFVWLSDQVDEMETTEIGRRSVRKVCVHALELRAVVKKLESAFKFHGIGSSSGGGSGKASDQQQHQNRQKKGGTSSSSTGETNSSSTPPALPLLEELLVHEMASLAAAEDENKKRLRAKVKAESVSSEGGTASSKRQKTEDVRDIIATAAAVAGTLHTLDFDTMFDKLVAYKDEHGNTDVPENFAPDAQLSNWVSGLRIIKKAIEKGVSAKHGDGGNARMPVVDGVPLPDVATTTNDQSASSIQYHECLTLEQMQLLDSIGFDWTIQPSIKQTKAKSFDERLNELKEWRDTHGTFNVPRTSSLGEWLHSQRAFYSRRDSRFMATKAPRMEALGYVFDMRENNTVSWDDRFLQLVVYYEEHGTFDVPSPMPEGEASGSMKSGDLDDRQKFYKWVCRQHNEYRAYEKGTSSKLTAERIDKLKGIGFEFKGPKNRGRPSGFGKSPVPKLPWEKRIQQLKDFKAATGHLNIDHNYKHRSNLGGWAAEISRLYSNWKAGWEVLSEEMITNFDQLQELGFQFKVAPHYERNRSWEESFAAMLKFKEDNNGSVRVPKNYKADVRLGKWVRAQREQYKLWKDGKKCTLNEERIEKLERAGFEWALARGSGTEEDEEDDDEKAEDVVVEGFV</sequence>
<feature type="compositionally biased region" description="Low complexity" evidence="1">
    <location>
        <begin position="284"/>
        <end position="301"/>
    </location>
</feature>
<keyword evidence="4" id="KW-1185">Reference proteome</keyword>
<feature type="compositionally biased region" description="Low complexity" evidence="1">
    <location>
        <begin position="173"/>
        <end position="183"/>
    </location>
</feature>
<dbReference type="EMBL" id="JALLBG020000046">
    <property type="protein sequence ID" value="KAL3770072.1"/>
    <property type="molecule type" value="Genomic_DNA"/>
</dbReference>
<feature type="region of interest" description="Disordered" evidence="1">
    <location>
        <begin position="259"/>
        <end position="301"/>
    </location>
</feature>
<evidence type="ECO:0000313" key="4">
    <source>
        <dbReference type="Proteomes" id="UP001530293"/>
    </source>
</evidence>
<accession>A0ABD3N2W1</accession>
<dbReference type="AlphaFoldDB" id="A0ABD3N2W1"/>
<evidence type="ECO:0000313" key="3">
    <source>
        <dbReference type="EMBL" id="KAL3770072.1"/>
    </source>
</evidence>
<feature type="region of interest" description="Disordered" evidence="1">
    <location>
        <begin position="330"/>
        <end position="352"/>
    </location>
</feature>
<feature type="region of interest" description="Disordered" evidence="1">
    <location>
        <begin position="162"/>
        <end position="195"/>
    </location>
</feature>
<feature type="domain" description="Helicase-associated" evidence="2">
    <location>
        <begin position="370"/>
        <end position="474"/>
    </location>
</feature>
<protein>
    <recommendedName>
        <fullName evidence="2">Helicase-associated domain-containing protein</fullName>
    </recommendedName>
</protein>
<feature type="compositionally biased region" description="Polar residues" evidence="1">
    <location>
        <begin position="336"/>
        <end position="346"/>
    </location>
</feature>
<organism evidence="3 4">
    <name type="scientific">Discostella pseudostelligera</name>
    <dbReference type="NCBI Taxonomy" id="259834"/>
    <lineage>
        <taxon>Eukaryota</taxon>
        <taxon>Sar</taxon>
        <taxon>Stramenopiles</taxon>
        <taxon>Ochrophyta</taxon>
        <taxon>Bacillariophyta</taxon>
        <taxon>Coscinodiscophyceae</taxon>
        <taxon>Thalassiosirophycidae</taxon>
        <taxon>Stephanodiscales</taxon>
        <taxon>Stephanodiscaceae</taxon>
        <taxon>Discostella</taxon>
    </lineage>
</organism>
<name>A0ABD3N2W1_9STRA</name>
<dbReference type="Proteomes" id="UP001530293">
    <property type="component" value="Unassembled WGS sequence"/>
</dbReference>
<feature type="domain" description="Helicase-associated" evidence="2">
    <location>
        <begin position="659"/>
        <end position="726"/>
    </location>
</feature>
<comment type="caution">
    <text evidence="3">The sequence shown here is derived from an EMBL/GenBank/DDBJ whole genome shotgun (WGS) entry which is preliminary data.</text>
</comment>
<proteinExistence type="predicted"/>
<feature type="domain" description="Helicase-associated" evidence="2">
    <location>
        <begin position="738"/>
        <end position="805"/>
    </location>
</feature>
<feature type="domain" description="Helicase-associated" evidence="2">
    <location>
        <begin position="556"/>
        <end position="636"/>
    </location>
</feature>
<evidence type="ECO:0000256" key="1">
    <source>
        <dbReference type="SAM" id="MobiDB-lite"/>
    </source>
</evidence>
<dbReference type="InterPro" id="IPR005114">
    <property type="entry name" value="Helicase_assoc"/>
</dbReference>
<dbReference type="Gene3D" id="6.10.140.530">
    <property type="match status" value="3"/>
</dbReference>
<gene>
    <name evidence="3" type="ORF">ACHAWU_005899</name>
</gene>
<dbReference type="PANTHER" id="PTHR33418:SF1">
    <property type="entry name" value="HELICASE-ASSOCIATED DOMAIN-CONTAINING PROTEIN"/>
    <property type="match status" value="1"/>
</dbReference>
<feature type="domain" description="Helicase-associated" evidence="2">
    <location>
        <begin position="488"/>
        <end position="545"/>
    </location>
</feature>